<feature type="domain" description="EamA" evidence="7">
    <location>
        <begin position="160"/>
        <end position="294"/>
    </location>
</feature>
<feature type="transmembrane region" description="Helical" evidence="6">
    <location>
        <begin position="44"/>
        <end position="63"/>
    </location>
</feature>
<evidence type="ECO:0000256" key="5">
    <source>
        <dbReference type="ARBA" id="ARBA00023136"/>
    </source>
</evidence>
<feature type="transmembrane region" description="Helical" evidence="6">
    <location>
        <begin position="156"/>
        <end position="175"/>
    </location>
</feature>
<dbReference type="GO" id="GO:0005886">
    <property type="term" value="C:plasma membrane"/>
    <property type="evidence" value="ECO:0007669"/>
    <property type="project" value="UniProtKB-SubCell"/>
</dbReference>
<reference evidence="9" key="1">
    <citation type="submission" date="2017-09" db="EMBL/GenBank/DDBJ databases">
        <title>The Reconstruction of 2,631 Draft Metagenome-Assembled Genomes from the Global Oceans.</title>
        <authorList>
            <person name="Tully B.J."/>
            <person name="Graham E.D."/>
            <person name="Heidelberg J.F."/>
        </authorList>
    </citation>
    <scope>NUCLEOTIDE SEQUENCE [LARGE SCALE GENOMIC DNA]</scope>
</reference>
<dbReference type="Pfam" id="PF00892">
    <property type="entry name" value="EamA"/>
    <property type="match status" value="2"/>
</dbReference>
<feature type="transmembrane region" description="Helical" evidence="6">
    <location>
        <begin position="253"/>
        <end position="272"/>
    </location>
</feature>
<dbReference type="Proteomes" id="UP000226525">
    <property type="component" value="Unassembled WGS sequence"/>
</dbReference>
<evidence type="ECO:0000256" key="3">
    <source>
        <dbReference type="ARBA" id="ARBA00022692"/>
    </source>
</evidence>
<proteinExistence type="predicted"/>
<gene>
    <name evidence="8" type="ORF">CMN54_06355</name>
</gene>
<evidence type="ECO:0000256" key="1">
    <source>
        <dbReference type="ARBA" id="ARBA00004651"/>
    </source>
</evidence>
<feature type="transmembrane region" description="Helical" evidence="6">
    <location>
        <begin position="187"/>
        <end position="210"/>
    </location>
</feature>
<evidence type="ECO:0000256" key="2">
    <source>
        <dbReference type="ARBA" id="ARBA00022475"/>
    </source>
</evidence>
<evidence type="ECO:0000313" key="8">
    <source>
        <dbReference type="EMBL" id="MAH63057.1"/>
    </source>
</evidence>
<sequence>MQQLREWFFAQPYLLLTLVPLFWGGNAVVGRGMTEFISPITLAWIRWTVAFLLILPFALPSIRRDWRTIRSSWKILLLLSLLGITIFNTLFYVALQTTQAINAALMQSAGPAVIVLLSWWWFGEHTNQRQWYGLLLCFLGVGLVLFQGSWEILRKFELVPGDLCLLPAVLAYASYTTLLRVKPAISLMSLLAVTFALGGSMLIPLMLLEWYWIGLPQGSSQLIWAVGYVSIFPSILAFLFWNRGIELIGPNLGGLFINLVPIFASLLAIIFLGENFQWYHAGGMLLVLSGMLLFRKSAVPRSTREKATA</sequence>
<keyword evidence="3 6" id="KW-0812">Transmembrane</keyword>
<comment type="subcellular location">
    <subcellularLocation>
        <location evidence="1">Cell membrane</location>
        <topology evidence="1">Multi-pass membrane protein</topology>
    </subcellularLocation>
</comment>
<feature type="transmembrane region" description="Helical" evidence="6">
    <location>
        <begin position="101"/>
        <end position="122"/>
    </location>
</feature>
<evidence type="ECO:0000259" key="7">
    <source>
        <dbReference type="Pfam" id="PF00892"/>
    </source>
</evidence>
<protein>
    <submittedName>
        <fullName evidence="8">EamA family transporter</fullName>
    </submittedName>
</protein>
<dbReference type="InterPro" id="IPR037185">
    <property type="entry name" value="EmrE-like"/>
</dbReference>
<feature type="transmembrane region" description="Helical" evidence="6">
    <location>
        <begin position="278"/>
        <end position="294"/>
    </location>
</feature>
<feature type="transmembrane region" description="Helical" evidence="6">
    <location>
        <begin position="75"/>
        <end position="95"/>
    </location>
</feature>
<organism evidence="8 9">
    <name type="scientific">SAR324 cluster bacterium</name>
    <dbReference type="NCBI Taxonomy" id="2024889"/>
    <lineage>
        <taxon>Bacteria</taxon>
        <taxon>Deltaproteobacteria</taxon>
        <taxon>SAR324 cluster</taxon>
    </lineage>
</organism>
<feature type="domain" description="EamA" evidence="7">
    <location>
        <begin position="13"/>
        <end position="145"/>
    </location>
</feature>
<comment type="caution">
    <text evidence="8">The sequence shown here is derived from an EMBL/GenBank/DDBJ whole genome shotgun (WGS) entry which is preliminary data.</text>
</comment>
<keyword evidence="2" id="KW-1003">Cell membrane</keyword>
<evidence type="ECO:0000313" key="9">
    <source>
        <dbReference type="Proteomes" id="UP000226525"/>
    </source>
</evidence>
<dbReference type="PANTHER" id="PTHR32322">
    <property type="entry name" value="INNER MEMBRANE TRANSPORTER"/>
    <property type="match status" value="1"/>
</dbReference>
<keyword evidence="4 6" id="KW-1133">Transmembrane helix</keyword>
<keyword evidence="5 6" id="KW-0472">Membrane</keyword>
<evidence type="ECO:0000256" key="4">
    <source>
        <dbReference type="ARBA" id="ARBA00022989"/>
    </source>
</evidence>
<dbReference type="AlphaFoldDB" id="A0A2D6YIN9"/>
<evidence type="ECO:0000256" key="6">
    <source>
        <dbReference type="SAM" id="Phobius"/>
    </source>
</evidence>
<feature type="transmembrane region" description="Helical" evidence="6">
    <location>
        <begin position="131"/>
        <end position="150"/>
    </location>
</feature>
<dbReference type="InterPro" id="IPR000620">
    <property type="entry name" value="EamA_dom"/>
</dbReference>
<accession>A0A2D6YIN9</accession>
<feature type="transmembrane region" description="Helical" evidence="6">
    <location>
        <begin position="222"/>
        <end position="241"/>
    </location>
</feature>
<dbReference type="PANTHER" id="PTHR32322:SF18">
    <property type="entry name" value="S-ADENOSYLMETHIONINE_S-ADENOSYLHOMOCYSTEINE TRANSPORTER"/>
    <property type="match status" value="1"/>
</dbReference>
<dbReference type="SUPFAM" id="SSF103481">
    <property type="entry name" value="Multidrug resistance efflux transporter EmrE"/>
    <property type="match status" value="2"/>
</dbReference>
<dbReference type="Gene3D" id="1.10.3730.20">
    <property type="match status" value="1"/>
</dbReference>
<name>A0A2D6YIN9_9DELT</name>
<dbReference type="InterPro" id="IPR050638">
    <property type="entry name" value="AA-Vitamin_Transporters"/>
</dbReference>
<dbReference type="EMBL" id="NZEX01000074">
    <property type="protein sequence ID" value="MAH63057.1"/>
    <property type="molecule type" value="Genomic_DNA"/>
</dbReference>
<feature type="transmembrane region" description="Helical" evidence="6">
    <location>
        <begin position="7"/>
        <end position="24"/>
    </location>
</feature>